<proteinExistence type="predicted"/>
<gene>
    <name evidence="2" type="ORF">SPARVUS_LOCUS662809</name>
</gene>
<evidence type="ECO:0000313" key="2">
    <source>
        <dbReference type="EMBL" id="CAI9534602.1"/>
    </source>
</evidence>
<organism evidence="2 3">
    <name type="scientific">Staurois parvus</name>
    <dbReference type="NCBI Taxonomy" id="386267"/>
    <lineage>
        <taxon>Eukaryota</taxon>
        <taxon>Metazoa</taxon>
        <taxon>Chordata</taxon>
        <taxon>Craniata</taxon>
        <taxon>Vertebrata</taxon>
        <taxon>Euteleostomi</taxon>
        <taxon>Amphibia</taxon>
        <taxon>Batrachia</taxon>
        <taxon>Anura</taxon>
        <taxon>Neobatrachia</taxon>
        <taxon>Ranoidea</taxon>
        <taxon>Ranidae</taxon>
        <taxon>Staurois</taxon>
    </lineage>
</organism>
<keyword evidence="3" id="KW-1185">Reference proteome</keyword>
<name>A0ABN9AF34_9NEOB</name>
<feature type="region of interest" description="Disordered" evidence="1">
    <location>
        <begin position="1"/>
        <end position="69"/>
    </location>
</feature>
<evidence type="ECO:0000313" key="3">
    <source>
        <dbReference type="Proteomes" id="UP001162483"/>
    </source>
</evidence>
<evidence type="ECO:0000256" key="1">
    <source>
        <dbReference type="SAM" id="MobiDB-lite"/>
    </source>
</evidence>
<feature type="compositionally biased region" description="Gly residues" evidence="1">
    <location>
        <begin position="25"/>
        <end position="36"/>
    </location>
</feature>
<dbReference type="Proteomes" id="UP001162483">
    <property type="component" value="Unassembled WGS sequence"/>
</dbReference>
<dbReference type="EMBL" id="CATNWA010000216">
    <property type="protein sequence ID" value="CAI9534602.1"/>
    <property type="molecule type" value="Genomic_DNA"/>
</dbReference>
<reference evidence="2" key="1">
    <citation type="submission" date="2023-05" db="EMBL/GenBank/DDBJ databases">
        <authorList>
            <person name="Stuckert A."/>
        </authorList>
    </citation>
    <scope>NUCLEOTIDE SEQUENCE</scope>
</reference>
<protein>
    <submittedName>
        <fullName evidence="2">Uncharacterized protein</fullName>
    </submittedName>
</protein>
<sequence>MASWRWGSSNGGAVQGPMRDSGPGSSIGGGIGGPCRLGGRRSYRRPESASTPFKKLNHPQWRDLKVAHA</sequence>
<accession>A0ABN9AF34</accession>
<comment type="caution">
    <text evidence="2">The sequence shown here is derived from an EMBL/GenBank/DDBJ whole genome shotgun (WGS) entry which is preliminary data.</text>
</comment>
<feature type="compositionally biased region" description="Basic and acidic residues" evidence="1">
    <location>
        <begin position="60"/>
        <end position="69"/>
    </location>
</feature>